<sequence>MLSRFLLLQVLELFPVLMQSPLEPVFLFCLRSWFLGYMPVRLASWRVVASCVVGFQYLPLFASQAIFSLYELDDFIENELHWKRHMKTPISEEKCESLLR</sequence>
<comment type="caution">
    <text evidence="1">The sequence shown here is derived from an EMBL/GenBank/DDBJ whole genome shotgun (WGS) entry which is preliminary data.</text>
</comment>
<reference evidence="1 2" key="1">
    <citation type="submission" date="2020-02" db="EMBL/GenBank/DDBJ databases">
        <authorList>
            <person name="Ma Q."/>
            <person name="Huang Y."/>
            <person name="Song X."/>
            <person name="Pei D."/>
        </authorList>
    </citation>
    <scope>NUCLEOTIDE SEQUENCE [LARGE SCALE GENOMIC DNA]</scope>
    <source>
        <strain evidence="1">Sxm20200214</strain>
        <tissue evidence="1">Leaf</tissue>
    </source>
</reference>
<name>A0A8X7U815_BRACI</name>
<evidence type="ECO:0000313" key="1">
    <source>
        <dbReference type="EMBL" id="KAG2269237.1"/>
    </source>
</evidence>
<evidence type="ECO:0000313" key="2">
    <source>
        <dbReference type="Proteomes" id="UP000886595"/>
    </source>
</evidence>
<gene>
    <name evidence="1" type="ORF">Bca52824_063792</name>
</gene>
<dbReference type="Proteomes" id="UP000886595">
    <property type="component" value="Unassembled WGS sequence"/>
</dbReference>
<proteinExistence type="predicted"/>
<keyword evidence="2" id="KW-1185">Reference proteome</keyword>
<organism evidence="1 2">
    <name type="scientific">Brassica carinata</name>
    <name type="common">Ethiopian mustard</name>
    <name type="synonym">Abyssinian cabbage</name>
    <dbReference type="NCBI Taxonomy" id="52824"/>
    <lineage>
        <taxon>Eukaryota</taxon>
        <taxon>Viridiplantae</taxon>
        <taxon>Streptophyta</taxon>
        <taxon>Embryophyta</taxon>
        <taxon>Tracheophyta</taxon>
        <taxon>Spermatophyta</taxon>
        <taxon>Magnoliopsida</taxon>
        <taxon>eudicotyledons</taxon>
        <taxon>Gunneridae</taxon>
        <taxon>Pentapetalae</taxon>
        <taxon>rosids</taxon>
        <taxon>malvids</taxon>
        <taxon>Brassicales</taxon>
        <taxon>Brassicaceae</taxon>
        <taxon>Brassiceae</taxon>
        <taxon>Brassica</taxon>
    </lineage>
</organism>
<protein>
    <submittedName>
        <fullName evidence="1">Uncharacterized protein</fullName>
    </submittedName>
</protein>
<dbReference type="EMBL" id="JAAMPC010000013">
    <property type="protein sequence ID" value="KAG2269237.1"/>
    <property type="molecule type" value="Genomic_DNA"/>
</dbReference>
<accession>A0A8X7U815</accession>
<dbReference type="AlphaFoldDB" id="A0A8X7U815"/>